<evidence type="ECO:0000313" key="3">
    <source>
        <dbReference type="EMBL" id="PQA89022.1"/>
    </source>
</evidence>
<dbReference type="Gene3D" id="1.25.40.10">
    <property type="entry name" value="Tetratricopeptide repeat domain"/>
    <property type="match status" value="2"/>
</dbReference>
<keyword evidence="2" id="KW-0802">TPR repeat</keyword>
<sequence length="663" mass="73525">MTENTLAQTIDAAAAAHQAGRFEDALKGYRAALEAAPEDAEVNSLVGLALTHLHRFDEAGPYLEKAVKAEPKEAGFRLNRLEWLEQTGQTDPALEEIEALLELDPELPRIWEKLGDLCVRKGKPGAATDAYLEALRRAPGSYPLMMKFARAHAGYRNFKAARQVLEEAAQYGPRDENYLELYSFVLGALGDIETLAALSREWTERAPQSAPAWRALSQAAYERGRYREAVAAFRKAMDLSGRDADRLAAYGRICLSALEFDEARAALGEAESLDANHAEMLAAKGLLLTYEGRFEDAETYCRRCLAANPSFAGAYTQLSRLTGGRMSEAEKKTLSELAWDKAQHAEDRAAAAYALGHALDAEGDRAHAFKIYQHANDIALSQSEDSGIRYRRDAVTAREETLKKLFSGPVEHRADEDRRPRPIFIVGMPRSGTTLIESLLSAHRDVFAGGERPDMQHLLNNYLSRAEGKDVAATGPVNPKWIESYYAELPDPEGAGWLTDKNPLNFEAVGLIDRLFPGAPIIHIRRNPLETGLSIFRHEFSKFWPFANRLEDIGHFYGYYARLMDHWDKAYPGRVVTVQYEDFAGDFENAAPALAERIGLPWSQAMADFQKAERPVATFSAVQAREAVSVRRGKAEAYADYLRPLADALEKAGVDPETGALKA</sequence>
<evidence type="ECO:0000313" key="4">
    <source>
        <dbReference type="Proteomes" id="UP000239504"/>
    </source>
</evidence>
<dbReference type="AlphaFoldDB" id="A0A2S7K945"/>
<dbReference type="SUPFAM" id="SSF48452">
    <property type="entry name" value="TPR-like"/>
    <property type="match status" value="2"/>
</dbReference>
<name>A0A2S7K945_9PROT</name>
<dbReference type="SMART" id="SM00028">
    <property type="entry name" value="TPR"/>
    <property type="match status" value="7"/>
</dbReference>
<dbReference type="GO" id="GO:0008476">
    <property type="term" value="F:protein-tyrosine sulfotransferase activity"/>
    <property type="evidence" value="ECO:0007669"/>
    <property type="project" value="InterPro"/>
</dbReference>
<feature type="repeat" description="TPR" evidence="2">
    <location>
        <begin position="40"/>
        <end position="73"/>
    </location>
</feature>
<dbReference type="InterPro" id="IPR019734">
    <property type="entry name" value="TPR_rpt"/>
</dbReference>
<dbReference type="PANTHER" id="PTHR12788">
    <property type="entry name" value="PROTEIN-TYROSINE SULFOTRANSFERASE 2"/>
    <property type="match status" value="1"/>
</dbReference>
<dbReference type="InterPro" id="IPR027417">
    <property type="entry name" value="P-loop_NTPase"/>
</dbReference>
<comment type="caution">
    <text evidence="3">The sequence shown here is derived from an EMBL/GenBank/DDBJ whole genome shotgun (WGS) entry which is preliminary data.</text>
</comment>
<proteinExistence type="predicted"/>
<dbReference type="PROSITE" id="PS50005">
    <property type="entry name" value="TPR"/>
    <property type="match status" value="2"/>
</dbReference>
<dbReference type="InterPro" id="IPR026634">
    <property type="entry name" value="TPST-like"/>
</dbReference>
<dbReference type="Gene3D" id="3.40.50.300">
    <property type="entry name" value="P-loop containing nucleotide triphosphate hydrolases"/>
    <property type="match status" value="1"/>
</dbReference>
<dbReference type="Pfam" id="PF13432">
    <property type="entry name" value="TPR_16"/>
    <property type="match status" value="2"/>
</dbReference>
<accession>A0A2S7K945</accession>
<dbReference type="Pfam" id="PF13469">
    <property type="entry name" value="Sulfotransfer_3"/>
    <property type="match status" value="1"/>
</dbReference>
<evidence type="ECO:0000256" key="1">
    <source>
        <dbReference type="ARBA" id="ARBA00022679"/>
    </source>
</evidence>
<dbReference type="InterPro" id="IPR011990">
    <property type="entry name" value="TPR-like_helical_dom_sf"/>
</dbReference>
<organism evidence="3 4">
    <name type="scientific">Hyphococcus luteus</name>
    <dbReference type="NCBI Taxonomy" id="2058213"/>
    <lineage>
        <taxon>Bacteria</taxon>
        <taxon>Pseudomonadati</taxon>
        <taxon>Pseudomonadota</taxon>
        <taxon>Alphaproteobacteria</taxon>
        <taxon>Parvularculales</taxon>
        <taxon>Parvularculaceae</taxon>
        <taxon>Hyphococcus</taxon>
    </lineage>
</organism>
<reference evidence="3 4" key="1">
    <citation type="submission" date="2017-12" db="EMBL/GenBank/DDBJ databases">
        <authorList>
            <person name="Hurst M.R.H."/>
        </authorList>
    </citation>
    <scope>NUCLEOTIDE SEQUENCE [LARGE SCALE GENOMIC DNA]</scope>
    <source>
        <strain evidence="3 4">SY-3-19</strain>
    </source>
</reference>
<evidence type="ECO:0000256" key="2">
    <source>
        <dbReference type="PROSITE-ProRule" id="PRU00339"/>
    </source>
</evidence>
<keyword evidence="1" id="KW-0808">Transferase</keyword>
<keyword evidence="4" id="KW-1185">Reference proteome</keyword>
<dbReference type="OrthoDB" id="9800698at2"/>
<dbReference type="Pfam" id="PF14559">
    <property type="entry name" value="TPR_19"/>
    <property type="match status" value="1"/>
</dbReference>
<protein>
    <submittedName>
        <fullName evidence="3">Uncharacterized protein</fullName>
    </submittedName>
</protein>
<feature type="repeat" description="TPR" evidence="2">
    <location>
        <begin position="210"/>
        <end position="243"/>
    </location>
</feature>
<dbReference type="Proteomes" id="UP000239504">
    <property type="component" value="Unassembled WGS sequence"/>
</dbReference>
<gene>
    <name evidence="3" type="ORF">CW354_03470</name>
</gene>
<dbReference type="SUPFAM" id="SSF52540">
    <property type="entry name" value="P-loop containing nucleoside triphosphate hydrolases"/>
    <property type="match status" value="1"/>
</dbReference>
<dbReference type="PANTHER" id="PTHR12788:SF10">
    <property type="entry name" value="PROTEIN-TYROSINE SULFOTRANSFERASE"/>
    <property type="match status" value="1"/>
</dbReference>
<dbReference type="EMBL" id="PJCH01000003">
    <property type="protein sequence ID" value="PQA89022.1"/>
    <property type="molecule type" value="Genomic_DNA"/>
</dbReference>
<dbReference type="RefSeq" id="WP_104828660.1">
    <property type="nucleotide sequence ID" value="NZ_PJCH01000003.1"/>
</dbReference>